<evidence type="ECO:0000256" key="4">
    <source>
        <dbReference type="ARBA" id="ARBA00022723"/>
    </source>
</evidence>
<keyword evidence="9" id="KW-0456">Lyase</keyword>
<evidence type="ECO:0000256" key="9">
    <source>
        <dbReference type="ARBA" id="ARBA00023239"/>
    </source>
</evidence>
<comment type="catalytic activity">
    <reaction evidence="11">
        <text>a [peptide]-C-terminal glycine + 2 L-ascorbate + O2 = a [peptide]-C-terminal (2S)-2-hydroxyglycine + 2 monodehydro-L-ascorbate radical + H2O</text>
        <dbReference type="Rhea" id="RHEA:21452"/>
        <dbReference type="Rhea" id="RHEA-COMP:13486"/>
        <dbReference type="Rhea" id="RHEA-COMP:15321"/>
        <dbReference type="ChEBI" id="CHEBI:15377"/>
        <dbReference type="ChEBI" id="CHEBI:15379"/>
        <dbReference type="ChEBI" id="CHEBI:38290"/>
        <dbReference type="ChEBI" id="CHEBI:59513"/>
        <dbReference type="ChEBI" id="CHEBI:137000"/>
        <dbReference type="ChEBI" id="CHEBI:142768"/>
        <dbReference type="EC" id="1.14.17.3"/>
    </reaction>
</comment>
<evidence type="ECO:0000256" key="3">
    <source>
        <dbReference type="ARBA" id="ARBA00010263"/>
    </source>
</evidence>
<dbReference type="SUPFAM" id="SSF49742">
    <property type="entry name" value="PHM/PNGase F"/>
    <property type="match status" value="2"/>
</dbReference>
<dbReference type="Proteomes" id="UP000311919">
    <property type="component" value="Unassembled WGS sequence"/>
</dbReference>
<dbReference type="InterPro" id="IPR036939">
    <property type="entry name" value="Cu2_ascorb_mOase_N_sf"/>
</dbReference>
<evidence type="ECO:0000256" key="16">
    <source>
        <dbReference type="SAM" id="Phobius"/>
    </source>
</evidence>
<feature type="domain" description="Copper type II ascorbate-dependent monooxygenase C-terminal" evidence="19">
    <location>
        <begin position="155"/>
        <end position="286"/>
    </location>
</feature>
<name>A0A4Z2CVA9_SCHJA</name>
<evidence type="ECO:0000256" key="12">
    <source>
        <dbReference type="PIRSR" id="PIRSR600720-1"/>
    </source>
</evidence>
<dbReference type="GO" id="GO:0006518">
    <property type="term" value="P:peptide metabolic process"/>
    <property type="evidence" value="ECO:0007669"/>
    <property type="project" value="InterPro"/>
</dbReference>
<dbReference type="Pfam" id="PF01436">
    <property type="entry name" value="NHL"/>
    <property type="match status" value="1"/>
</dbReference>
<feature type="chain" id="PRO_5021266822" evidence="17">
    <location>
        <begin position="21"/>
        <end position="969"/>
    </location>
</feature>
<keyword evidence="6" id="KW-0677">Repeat</keyword>
<dbReference type="InterPro" id="IPR000720">
    <property type="entry name" value="PHM/PAL"/>
</dbReference>
<dbReference type="GO" id="GO:0004504">
    <property type="term" value="F:peptidylglycine monooxygenase activity"/>
    <property type="evidence" value="ECO:0007669"/>
    <property type="project" value="UniProtKB-EC"/>
</dbReference>
<feature type="disulfide bond" evidence="14">
    <location>
        <begin position="620"/>
        <end position="631"/>
    </location>
</feature>
<evidence type="ECO:0000256" key="7">
    <source>
        <dbReference type="ARBA" id="ARBA00023157"/>
    </source>
</evidence>
<evidence type="ECO:0000313" key="21">
    <source>
        <dbReference type="Proteomes" id="UP000311919"/>
    </source>
</evidence>
<accession>A0A4Z2CVA9</accession>
<protein>
    <submittedName>
        <fullName evidence="20">Peptidyl-glycine alpha-amidating monooxygenase A</fullName>
    </submittedName>
</protein>
<feature type="binding site" evidence="13">
    <location>
        <position position="70"/>
    </location>
    <ligand>
        <name>Cu(2+)</name>
        <dbReference type="ChEBI" id="CHEBI:29036"/>
        <label>1</label>
        <note>catalytic</note>
    </ligand>
</feature>
<keyword evidence="21" id="KW-1185">Reference proteome</keyword>
<evidence type="ECO:0000256" key="6">
    <source>
        <dbReference type="ARBA" id="ARBA00022737"/>
    </source>
</evidence>
<keyword evidence="7 14" id="KW-1015">Disulfide bond</keyword>
<dbReference type="PANTHER" id="PTHR10680:SF14">
    <property type="entry name" value="PEPTIDYL-GLYCINE ALPHA-AMIDATING MONOOXYGENASE"/>
    <property type="match status" value="1"/>
</dbReference>
<feature type="disulfide bond" evidence="14">
    <location>
        <begin position="256"/>
        <end position="278"/>
    </location>
</feature>
<feature type="binding site" evidence="12">
    <location>
        <position position="391"/>
    </location>
    <ligand>
        <name>a protein</name>
        <dbReference type="ChEBI" id="CHEBI:16541"/>
    </ligand>
    <ligandPart>
        <name>C-terminal Xaa-(2S)-2-hydroxyglycine residue</name>
        <dbReference type="ChEBI" id="CHEBI:142768"/>
    </ligandPart>
</feature>
<feature type="disulfide bond" evidence="14">
    <location>
        <begin position="43"/>
        <end position="90"/>
    </location>
</feature>
<feature type="binding site" evidence="13">
    <location>
        <position position="199"/>
    </location>
    <ligand>
        <name>Cu(2+)</name>
        <dbReference type="ChEBI" id="CHEBI:29036"/>
        <label>1</label>
        <note>catalytic</note>
    </ligand>
</feature>
<feature type="disulfide bond" evidence="14">
    <location>
        <begin position="515"/>
        <end position="535"/>
    </location>
</feature>
<comment type="catalytic activity">
    <reaction evidence="1">
        <text>a [peptide]-C-terminal (2S)-2-hydroxyglycine = a [peptide]-C-terminal amide + glyoxylate</text>
        <dbReference type="Rhea" id="RHEA:20924"/>
        <dbReference type="Rhea" id="RHEA-COMP:13485"/>
        <dbReference type="Rhea" id="RHEA-COMP:15321"/>
        <dbReference type="ChEBI" id="CHEBI:36655"/>
        <dbReference type="ChEBI" id="CHEBI:137001"/>
        <dbReference type="ChEBI" id="CHEBI:142768"/>
        <dbReference type="EC" id="4.3.2.5"/>
    </reaction>
</comment>
<comment type="cofactor">
    <cofactor evidence="13">
        <name>Zn(2+)</name>
        <dbReference type="ChEBI" id="CHEBI:29105"/>
    </cofactor>
    <text evidence="13">Binds one Zn(2+) ion per subunit.</text>
</comment>
<dbReference type="InterPro" id="IPR014784">
    <property type="entry name" value="Cu2_ascorb_mOase-like_C"/>
</dbReference>
<dbReference type="Pfam" id="PF03712">
    <property type="entry name" value="Cu2_monoox_C"/>
    <property type="match status" value="1"/>
</dbReference>
<proteinExistence type="inferred from homology"/>
<evidence type="ECO:0000259" key="18">
    <source>
        <dbReference type="Pfam" id="PF01082"/>
    </source>
</evidence>
<dbReference type="Gene3D" id="2.60.120.230">
    <property type="match status" value="1"/>
</dbReference>
<keyword evidence="10" id="KW-0511">Multifunctional enzyme</keyword>
<dbReference type="PANTHER" id="PTHR10680">
    <property type="entry name" value="PEPTIDYL-GLYCINE ALPHA-AMIDATING MONOOXYGENASE"/>
    <property type="match status" value="1"/>
</dbReference>
<dbReference type="InterPro" id="IPR011042">
    <property type="entry name" value="6-blade_b-propeller_TolB-like"/>
</dbReference>
<dbReference type="PRINTS" id="PR00790">
    <property type="entry name" value="PAMONOXGNASE"/>
</dbReference>
<evidence type="ECO:0000256" key="5">
    <source>
        <dbReference type="ARBA" id="ARBA00022729"/>
    </source>
</evidence>
<dbReference type="AlphaFoldDB" id="A0A4Z2CVA9"/>
<evidence type="ECO:0000256" key="17">
    <source>
        <dbReference type="SAM" id="SignalP"/>
    </source>
</evidence>
<evidence type="ECO:0000256" key="10">
    <source>
        <dbReference type="ARBA" id="ARBA00023268"/>
    </source>
</evidence>
<feature type="binding site" evidence="13">
    <location>
        <position position="131"/>
    </location>
    <ligand>
        <name>Cu(2+)</name>
        <dbReference type="ChEBI" id="CHEBI:29036"/>
        <label>1</label>
        <note>catalytic</note>
    </ligand>
</feature>
<dbReference type="EMBL" id="SKCS01000413">
    <property type="protein sequence ID" value="TNN08191.1"/>
    <property type="molecule type" value="Genomic_DNA"/>
</dbReference>
<evidence type="ECO:0000256" key="2">
    <source>
        <dbReference type="ARBA" id="ARBA00006026"/>
    </source>
</evidence>
<gene>
    <name evidence="20" type="ORF">EWB00_007215</name>
</gene>
<feature type="binding site" evidence="13">
    <location>
        <position position="442"/>
    </location>
    <ligand>
        <name>Zn(2+)</name>
        <dbReference type="ChEBI" id="CHEBI:29105"/>
        <note>catalytic</note>
    </ligand>
</feature>
<dbReference type="PROSITE" id="PS51125">
    <property type="entry name" value="NHL"/>
    <property type="match status" value="1"/>
</dbReference>
<feature type="binding site" evidence="13">
    <location>
        <position position="277"/>
    </location>
    <ligand>
        <name>Cu(2+)</name>
        <dbReference type="ChEBI" id="CHEBI:29036"/>
        <label>1</label>
        <note>catalytic</note>
    </ligand>
</feature>
<evidence type="ECO:0000256" key="8">
    <source>
        <dbReference type="ARBA" id="ARBA00023180"/>
    </source>
</evidence>
<keyword evidence="13" id="KW-0862">Zinc</keyword>
<dbReference type="OrthoDB" id="10018185at2759"/>
<evidence type="ECO:0000256" key="11">
    <source>
        <dbReference type="ARBA" id="ARBA00048431"/>
    </source>
</evidence>
<dbReference type="Gene3D" id="2.120.10.30">
    <property type="entry name" value="TolB, C-terminal domain"/>
    <property type="match status" value="1"/>
</dbReference>
<dbReference type="Gene3D" id="2.60.120.310">
    <property type="entry name" value="Copper type II, ascorbate-dependent monooxygenase, N-terminal domain"/>
    <property type="match status" value="1"/>
</dbReference>
<feature type="domain" description="Copper type II ascorbate-dependent monooxygenase N-terminal" evidence="18">
    <location>
        <begin position="28"/>
        <end position="137"/>
    </location>
</feature>
<feature type="signal peptide" evidence="17">
    <location>
        <begin position="1"/>
        <end position="20"/>
    </location>
</feature>
<keyword evidence="5 17" id="KW-0732">Signal</keyword>
<feature type="transmembrane region" description="Helical" evidence="16">
    <location>
        <begin position="801"/>
        <end position="821"/>
    </location>
</feature>
<feature type="binding site" evidence="13">
    <location>
        <position position="604"/>
    </location>
    <ligand>
        <name>Zn(2+)</name>
        <dbReference type="ChEBI" id="CHEBI:29105"/>
        <note>catalytic</note>
    </ligand>
</feature>
<dbReference type="GO" id="GO:0005507">
    <property type="term" value="F:copper ion binding"/>
    <property type="evidence" value="ECO:0007669"/>
    <property type="project" value="InterPro"/>
</dbReference>
<keyword evidence="20" id="KW-0503">Monooxygenase</keyword>
<feature type="binding site" evidence="12">
    <location>
        <position position="534"/>
    </location>
    <ligand>
        <name>a protein</name>
        <dbReference type="ChEBI" id="CHEBI:16541"/>
    </ligand>
    <ligandPart>
        <name>C-terminal Xaa-(2S)-2-hydroxyglycine residue</name>
        <dbReference type="ChEBI" id="CHEBI:142768"/>
    </ligandPart>
</feature>
<dbReference type="CDD" id="cd14958">
    <property type="entry name" value="NHL_PAL_like"/>
    <property type="match status" value="1"/>
</dbReference>
<dbReference type="InterPro" id="IPR000323">
    <property type="entry name" value="Cu2_ascorb_mOase_N"/>
</dbReference>
<sequence length="969" mass="109629">MFYFPRIDFLFCCLLNICEAYRVWEQELKMPFVNIEHADTYMCRQFQPLLQNETTFIREILPSANRSTVHHIILKGCSYPVKATDKPTQCGMCETILYAWGMDAPALRFPLGVGYPAGLNSPIKGFELEVHYLNPTKSDHSGLNLVVTDQIQPRIAGIFLLFSSDATIPPGEKNYAIDVSCRISSTMPVTLMAIRGHAHSMGRSIIGYRLPHGRGPAQLLGRANPQLPQAFYPLKQLDSEFDAVEVGENDIIMARCVYDSTSKTHNVGMGPTHDDEMCNLYIMYHSSPMNSFGGQGGLCSTDTYESKWQLISETPKESVEKTLLKTKSLIVDSQKSKFSMLLTTNRSVATIQPTSSSEDVILRDIVSLGQVSSVETRATGNGQHELIILHRGPNIWTYDSFNNGFIYQNGAEYINTETVLHVNPVTGDVLTKWGRNMFILPHSITISYFMDSNITDDDVLRKDQQRRQKIGMPTSVWITDVALHQVFKFDWMKWDKPSLTLGIPGKPGNNKHQFCQPSDVSISSKGDIFVSDGYCNSRIVKFSSDGTYLTEWSALGLPNREYQDIVPHMSPSIIQNEWSSEIPYTDPNYMSNVKARALEFKVIHSLTIIPSEDGTLEQVCAADRENAAILCYTLDGRLIRRYSDSTLQPSVYAIQYDPIHKLIIGLTGRTDPSIVDPSMNNDNEWLSPNLFFLNPYKPSSLDELEKKEYNPYWADTYQGSALSGFFSVYNVRSPHDLILSTTCDIIYVSEINPNIVHRFQIQNDSDFTNLEQRDNPVKFINLANHHIWNLQQLTPYQLTGLSLLLFFVIIAIILGCIRLCWCGNRSSASIRRSKRESNKVFAIAPKVTANDTDSRWSFKRNSKKNKQAGFQPLLRSSDGPDYFAENELEDYVDEEEVTGDDVGFHNNDEDVLMDTYTDRLLFKQNNALNSKHKLTPKVRRNNAKILHSNSLSSRLFRSKTGINKSDLVA</sequence>
<dbReference type="GO" id="GO:0016020">
    <property type="term" value="C:membrane"/>
    <property type="evidence" value="ECO:0007669"/>
    <property type="project" value="InterPro"/>
</dbReference>
<feature type="binding site" evidence="12">
    <location>
        <position position="624"/>
    </location>
    <ligand>
        <name>a protein</name>
        <dbReference type="ChEBI" id="CHEBI:16541"/>
    </ligand>
    <ligandPart>
        <name>C-terminal Xaa-(2S)-2-hydroxyglycine residue</name>
        <dbReference type="ChEBI" id="CHEBI:142768"/>
    </ligandPart>
</feature>
<evidence type="ECO:0000256" key="14">
    <source>
        <dbReference type="PIRSR" id="PIRSR600720-3"/>
    </source>
</evidence>
<keyword evidence="16" id="KW-0472">Membrane</keyword>
<evidence type="ECO:0000259" key="19">
    <source>
        <dbReference type="Pfam" id="PF03712"/>
    </source>
</evidence>
<dbReference type="InterPro" id="IPR024548">
    <property type="entry name" value="Cu2_monoox_C"/>
</dbReference>
<organism evidence="20 21">
    <name type="scientific">Schistosoma japonicum</name>
    <name type="common">Blood fluke</name>
    <dbReference type="NCBI Taxonomy" id="6182"/>
    <lineage>
        <taxon>Eukaryota</taxon>
        <taxon>Metazoa</taxon>
        <taxon>Spiralia</taxon>
        <taxon>Lophotrochozoa</taxon>
        <taxon>Platyhelminthes</taxon>
        <taxon>Trematoda</taxon>
        <taxon>Digenea</taxon>
        <taxon>Strigeidida</taxon>
        <taxon>Schistosomatoidea</taxon>
        <taxon>Schistosomatidae</taxon>
        <taxon>Schistosoma</taxon>
    </lineage>
</organism>
<keyword evidence="20" id="KW-0560">Oxidoreductase</keyword>
<dbReference type="SUPFAM" id="SSF101898">
    <property type="entry name" value="NHL repeat"/>
    <property type="match status" value="1"/>
</dbReference>
<comment type="caution">
    <text evidence="20">The sequence shown here is derived from an EMBL/GenBank/DDBJ whole genome shotgun (WGS) entry which is preliminary data.</text>
</comment>
<feature type="repeat" description="NHL" evidence="15">
    <location>
        <begin position="501"/>
        <end position="545"/>
    </location>
</feature>
<evidence type="ECO:0000256" key="1">
    <source>
        <dbReference type="ARBA" id="ARBA00000686"/>
    </source>
</evidence>
<feature type="binding site" evidence="13">
    <location>
        <position position="71"/>
    </location>
    <ligand>
        <name>Cu(2+)</name>
        <dbReference type="ChEBI" id="CHEBI:29036"/>
        <label>1</label>
        <note>catalytic</note>
    </ligand>
</feature>
<keyword evidence="13" id="KW-0186">Copper</keyword>
<dbReference type="InterPro" id="IPR008977">
    <property type="entry name" value="PHM/PNGase_F_dom_sf"/>
</dbReference>
<keyword evidence="8" id="KW-0325">Glycoprotein</keyword>
<evidence type="ECO:0000256" key="13">
    <source>
        <dbReference type="PIRSR" id="PIRSR600720-2"/>
    </source>
</evidence>
<comment type="similarity">
    <text evidence="3">In the N-terminal section; belongs to the copper type II ascorbate-dependent monooxygenase family.</text>
</comment>
<keyword evidence="16" id="KW-1133">Transmembrane helix</keyword>
<comment type="similarity">
    <text evidence="2">In the C-terminal section; belongs to the peptidyl-alpha-hydroxyglycine alpha-amidating lyase family.</text>
</comment>
<dbReference type="Pfam" id="PF01082">
    <property type="entry name" value="Cu2_monooxygen"/>
    <property type="match status" value="1"/>
</dbReference>
<feature type="disulfide bond" evidence="14">
    <location>
        <begin position="77"/>
        <end position="93"/>
    </location>
</feature>
<reference evidence="20 21" key="1">
    <citation type="submission" date="2019-03" db="EMBL/GenBank/DDBJ databases">
        <title>An improved genome assembly of the fluke Schistosoma japonicum.</title>
        <authorList>
            <person name="Hu W."/>
            <person name="Luo F."/>
            <person name="Yin M."/>
            <person name="Mo X."/>
            <person name="Sun C."/>
            <person name="Wu Q."/>
            <person name="Zhu B."/>
            <person name="Xiang M."/>
            <person name="Wang J."/>
            <person name="Wang Y."/>
            <person name="Zhang T."/>
            <person name="Xu B."/>
            <person name="Zheng H."/>
            <person name="Feng Z."/>
        </authorList>
    </citation>
    <scope>NUCLEOTIDE SEQUENCE [LARGE SCALE GENOMIC DNA]</scope>
    <source>
        <strain evidence="20">HuSjv2</strain>
        <tissue evidence="20">Worms</tissue>
    </source>
</reference>
<evidence type="ECO:0000313" key="20">
    <source>
        <dbReference type="EMBL" id="TNN08191.1"/>
    </source>
</evidence>
<evidence type="ECO:0000256" key="15">
    <source>
        <dbReference type="PROSITE-ProRule" id="PRU00504"/>
    </source>
</evidence>
<feature type="binding site" evidence="13">
    <location>
        <position position="197"/>
    </location>
    <ligand>
        <name>Cu(2+)</name>
        <dbReference type="ChEBI" id="CHEBI:29036"/>
        <label>1</label>
        <note>catalytic</note>
    </ligand>
</feature>
<keyword evidence="16" id="KW-0812">Transmembrane</keyword>
<dbReference type="InterPro" id="IPR001258">
    <property type="entry name" value="NHL_repeat"/>
</dbReference>
<keyword evidence="4 13" id="KW-0479">Metal-binding</keyword>
<comment type="cofactor">
    <cofactor evidence="13">
        <name>Cu(2+)</name>
        <dbReference type="ChEBI" id="CHEBI:29036"/>
    </cofactor>
    <text evidence="13">Binds 2 Cu(2+) ions per subunit.</text>
</comment>
<dbReference type="GO" id="GO:0004598">
    <property type="term" value="F:peptidylamidoglycolate lyase activity"/>
    <property type="evidence" value="ECO:0007669"/>
    <property type="project" value="UniProtKB-EC"/>
</dbReference>